<keyword evidence="4" id="KW-0472">Membrane</keyword>
<feature type="transmembrane region" description="Helical" evidence="4">
    <location>
        <begin position="315"/>
        <end position="339"/>
    </location>
</feature>
<organism evidence="7 8">
    <name type="scientific">Fibrella forsythiae</name>
    <dbReference type="NCBI Taxonomy" id="2817061"/>
    <lineage>
        <taxon>Bacteria</taxon>
        <taxon>Pseudomonadati</taxon>
        <taxon>Bacteroidota</taxon>
        <taxon>Cytophagia</taxon>
        <taxon>Cytophagales</taxon>
        <taxon>Spirosomataceae</taxon>
        <taxon>Fibrella</taxon>
    </lineage>
</organism>
<feature type="signal peptide" evidence="5">
    <location>
        <begin position="1"/>
        <end position="21"/>
    </location>
</feature>
<feature type="transmembrane region" description="Helical" evidence="4">
    <location>
        <begin position="199"/>
        <end position="222"/>
    </location>
</feature>
<comment type="caution">
    <text evidence="7">The sequence shown here is derived from an EMBL/GenBank/DDBJ whole genome shotgun (WGS) entry which is preliminary data.</text>
</comment>
<evidence type="ECO:0000256" key="2">
    <source>
        <dbReference type="ARBA" id="ARBA00023125"/>
    </source>
</evidence>
<dbReference type="PANTHER" id="PTHR43280:SF29">
    <property type="entry name" value="ARAC-FAMILY TRANSCRIPTIONAL REGULATOR"/>
    <property type="match status" value="1"/>
</dbReference>
<keyword evidence="8" id="KW-1185">Reference proteome</keyword>
<dbReference type="EMBL" id="JAFMYW010000001">
    <property type="protein sequence ID" value="MBO0947613.1"/>
    <property type="molecule type" value="Genomic_DNA"/>
</dbReference>
<dbReference type="PANTHER" id="PTHR43280">
    <property type="entry name" value="ARAC-FAMILY TRANSCRIPTIONAL REGULATOR"/>
    <property type="match status" value="1"/>
</dbReference>
<evidence type="ECO:0000256" key="3">
    <source>
        <dbReference type="ARBA" id="ARBA00023163"/>
    </source>
</evidence>
<feature type="transmembrane region" description="Helical" evidence="4">
    <location>
        <begin position="139"/>
        <end position="161"/>
    </location>
</feature>
<dbReference type="PROSITE" id="PS01124">
    <property type="entry name" value="HTH_ARAC_FAMILY_2"/>
    <property type="match status" value="1"/>
</dbReference>
<proteinExistence type="predicted"/>
<dbReference type="SUPFAM" id="SSF46689">
    <property type="entry name" value="Homeodomain-like"/>
    <property type="match status" value="1"/>
</dbReference>
<feature type="transmembrane region" description="Helical" evidence="4">
    <location>
        <begin position="173"/>
        <end position="193"/>
    </location>
</feature>
<keyword evidence="1" id="KW-0805">Transcription regulation</keyword>
<feature type="transmembrane region" description="Helical" evidence="4">
    <location>
        <begin position="275"/>
        <end position="294"/>
    </location>
</feature>
<evidence type="ECO:0000256" key="4">
    <source>
        <dbReference type="SAM" id="Phobius"/>
    </source>
</evidence>
<keyword evidence="4" id="KW-0812">Transmembrane</keyword>
<dbReference type="Pfam" id="PF12833">
    <property type="entry name" value="HTH_18"/>
    <property type="match status" value="1"/>
</dbReference>
<dbReference type="Proteomes" id="UP000664628">
    <property type="component" value="Unassembled WGS sequence"/>
</dbReference>
<evidence type="ECO:0000259" key="6">
    <source>
        <dbReference type="PROSITE" id="PS01124"/>
    </source>
</evidence>
<feature type="domain" description="HTH araC/xylS-type" evidence="6">
    <location>
        <begin position="449"/>
        <end position="553"/>
    </location>
</feature>
<evidence type="ECO:0000313" key="7">
    <source>
        <dbReference type="EMBL" id="MBO0947613.1"/>
    </source>
</evidence>
<gene>
    <name evidence="7" type="ORF">J2I46_03415</name>
</gene>
<evidence type="ECO:0000313" key="8">
    <source>
        <dbReference type="Proteomes" id="UP000664628"/>
    </source>
</evidence>
<dbReference type="InterPro" id="IPR018060">
    <property type="entry name" value="HTH_AraC"/>
</dbReference>
<dbReference type="InterPro" id="IPR009057">
    <property type="entry name" value="Homeodomain-like_sf"/>
</dbReference>
<keyword evidence="2" id="KW-0238">DNA-binding</keyword>
<evidence type="ECO:0000256" key="1">
    <source>
        <dbReference type="ARBA" id="ARBA00023015"/>
    </source>
</evidence>
<feature type="transmembrane region" description="Helical" evidence="4">
    <location>
        <begin position="234"/>
        <end position="255"/>
    </location>
</feature>
<protein>
    <submittedName>
        <fullName evidence="7">Helix-turn-helix transcriptional regulator</fullName>
    </submittedName>
</protein>
<dbReference type="PROSITE" id="PS00041">
    <property type="entry name" value="HTH_ARAC_FAMILY_1"/>
    <property type="match status" value="1"/>
</dbReference>
<dbReference type="Gene3D" id="1.10.10.60">
    <property type="entry name" value="Homeodomain-like"/>
    <property type="match status" value="2"/>
</dbReference>
<dbReference type="InterPro" id="IPR018062">
    <property type="entry name" value="HTH_AraC-typ_CS"/>
</dbReference>
<feature type="chain" id="PRO_5046385393" evidence="5">
    <location>
        <begin position="22"/>
        <end position="562"/>
    </location>
</feature>
<keyword evidence="3" id="KW-0804">Transcription</keyword>
<dbReference type="SMART" id="SM00342">
    <property type="entry name" value="HTH_ARAC"/>
    <property type="match status" value="1"/>
</dbReference>
<evidence type="ECO:0000256" key="5">
    <source>
        <dbReference type="SAM" id="SignalP"/>
    </source>
</evidence>
<accession>A0ABS3JCA0</accession>
<name>A0ABS3JCA0_9BACT</name>
<keyword evidence="4" id="KW-1133">Transmembrane helix</keyword>
<dbReference type="RefSeq" id="WP_207327521.1">
    <property type="nucleotide sequence ID" value="NZ_JAFMYW010000001.1"/>
</dbReference>
<reference evidence="7 8" key="1">
    <citation type="submission" date="2021-03" db="EMBL/GenBank/DDBJ databases">
        <title>Fibrella sp. HMF5405 genome sequencing and assembly.</title>
        <authorList>
            <person name="Kang H."/>
            <person name="Kim H."/>
            <person name="Bae S."/>
            <person name="Joh K."/>
        </authorList>
    </citation>
    <scope>NUCLEOTIDE SEQUENCE [LARGE SCALE GENOMIC DNA]</scope>
    <source>
        <strain evidence="7 8">HMF5405</strain>
    </source>
</reference>
<sequence length="562" mass="64561">MKAYWLLLWLLFQLAGFSSSAQVRSHPVPTYQFIITELPVNTPHDAQLFLSGNFNKWNSAHPSFRFNRMIDGSYQLTVRTDLPRLEFKVTRGTWESVEGQENGNARPNHILFRSASKSPVEVDIAIRSWEDLSGTFHFYSIYDLLMLFSAFQGVLLLIAIPSIQNYNRSANRWLVLLLGLTSLLVFVRTVAAYRDVAQAYTKLLLVPDLILFLYAPTFYIYLRKLLFNSSRPASGWWRHFMPSLIQVVVYMPYLLSDNKLLQLKIVNRDPWLSGLFMVAGLVGLVYNFGYWLLCRRAVKTYQDNHEMSLSTEPQVHYLNTVLTIQAICLGLWCFFFGLVAVGLYTDTDVLSIAQKNVDLIWLTFSAIIYLLGYYAIHQPELFKLPDTEHLPLLETAPPADVQIIASLHAQPSATALQTERLEPAKEVAPAMVVAPTPTESTESVIALRQQLDTYMKRQKPYTNPNLTLAELAIRLRIQPHVLSKLINEEYQKNFFDFINYHRIEELKQRLNDPQFRSYTVLSMAYEVGFNSKTAFNRSFKKLTSQTPSQYLSVHPTAVELIE</sequence>
<keyword evidence="5" id="KW-0732">Signal</keyword>
<feature type="transmembrane region" description="Helical" evidence="4">
    <location>
        <begin position="359"/>
        <end position="376"/>
    </location>
</feature>